<feature type="compositionally biased region" description="Basic and acidic residues" evidence="1">
    <location>
        <begin position="11"/>
        <end position="20"/>
    </location>
</feature>
<protein>
    <recommendedName>
        <fullName evidence="4">BZIP domain-containing protein</fullName>
    </recommendedName>
</protein>
<comment type="caution">
    <text evidence="2">The sequence shown here is derived from an EMBL/GenBank/DDBJ whole genome shotgun (WGS) entry which is preliminary data.</text>
</comment>
<evidence type="ECO:0000256" key="1">
    <source>
        <dbReference type="SAM" id="MobiDB-lite"/>
    </source>
</evidence>
<evidence type="ECO:0000313" key="2">
    <source>
        <dbReference type="EMBL" id="SPO00766.1"/>
    </source>
</evidence>
<feature type="compositionally biased region" description="Polar residues" evidence="1">
    <location>
        <begin position="116"/>
        <end position="130"/>
    </location>
</feature>
<name>A0AAE8MVD7_9PEZI</name>
<dbReference type="CDD" id="cd14688">
    <property type="entry name" value="bZIP_YAP"/>
    <property type="match status" value="1"/>
</dbReference>
<keyword evidence="3" id="KW-1185">Reference proteome</keyword>
<dbReference type="PANTHER" id="PTHR42070">
    <property type="entry name" value="FILAMENT ASSOCIATED PROTEIN, PUTATIVE (AFU_ORTHOLOGUE AFUA_8G06630)-RELATED"/>
    <property type="match status" value="1"/>
</dbReference>
<sequence length="251" mass="27393">MELIESSASDSRARIRDNQRRSRLRHREFVDDLQRKVREYEAQGVQATLDMQRAARVVALENSRLRSLLSSKGVSDEEVESYLASPTEPRPTRRKEGRLPGGSLGRRSETPDDTAHSSGLNSPASSSCTPTDAGTLMCLKRLVNEDGPHPFSTLELQPANSTARQDTTNPGARPAHTDATAVPPTNAPAILPSLHTMSLSPHEMSCNTAAQIIARAHSHGDERLARRNLGCADSSNCVIRNTQVLQILQDS</sequence>
<accession>A0AAE8MVD7</accession>
<feature type="region of interest" description="Disordered" evidence="1">
    <location>
        <begin position="1"/>
        <end position="23"/>
    </location>
</feature>
<feature type="region of interest" description="Disordered" evidence="1">
    <location>
        <begin position="70"/>
        <end position="130"/>
    </location>
</feature>
<evidence type="ECO:0008006" key="4">
    <source>
        <dbReference type="Google" id="ProtNLM"/>
    </source>
</evidence>
<dbReference type="Proteomes" id="UP001187682">
    <property type="component" value="Unassembled WGS sequence"/>
</dbReference>
<gene>
    <name evidence="2" type="ORF">DNG_03514</name>
</gene>
<feature type="region of interest" description="Disordered" evidence="1">
    <location>
        <begin position="149"/>
        <end position="183"/>
    </location>
</feature>
<dbReference type="EMBL" id="ONZQ02000004">
    <property type="protein sequence ID" value="SPO00766.1"/>
    <property type="molecule type" value="Genomic_DNA"/>
</dbReference>
<evidence type="ECO:0000313" key="3">
    <source>
        <dbReference type="Proteomes" id="UP001187682"/>
    </source>
</evidence>
<dbReference type="PANTHER" id="PTHR42070:SF1">
    <property type="entry name" value="FILAMENT ASSOCIATED PROTEIN, PUTATIVE (AFU_ORTHOLOGUE AFUA_8G06630)-RELATED"/>
    <property type="match status" value="1"/>
</dbReference>
<dbReference type="AlphaFoldDB" id="A0AAE8MVD7"/>
<feature type="compositionally biased region" description="Basic and acidic residues" evidence="1">
    <location>
        <begin position="106"/>
        <end position="115"/>
    </location>
</feature>
<feature type="compositionally biased region" description="Polar residues" evidence="1">
    <location>
        <begin position="154"/>
        <end position="170"/>
    </location>
</feature>
<reference evidence="2" key="1">
    <citation type="submission" date="2018-03" db="EMBL/GenBank/DDBJ databases">
        <authorList>
            <person name="Guldener U."/>
        </authorList>
    </citation>
    <scope>NUCLEOTIDE SEQUENCE</scope>
</reference>
<proteinExistence type="predicted"/>
<organism evidence="2 3">
    <name type="scientific">Cephalotrichum gorgonifer</name>
    <dbReference type="NCBI Taxonomy" id="2041049"/>
    <lineage>
        <taxon>Eukaryota</taxon>
        <taxon>Fungi</taxon>
        <taxon>Dikarya</taxon>
        <taxon>Ascomycota</taxon>
        <taxon>Pezizomycotina</taxon>
        <taxon>Sordariomycetes</taxon>
        <taxon>Hypocreomycetidae</taxon>
        <taxon>Microascales</taxon>
        <taxon>Microascaceae</taxon>
        <taxon>Cephalotrichum</taxon>
    </lineage>
</organism>
<feature type="compositionally biased region" description="Low complexity" evidence="1">
    <location>
        <begin position="1"/>
        <end position="10"/>
    </location>
</feature>